<protein>
    <submittedName>
        <fullName evidence="2">Uncharacterized protein</fullName>
    </submittedName>
</protein>
<dbReference type="EMBL" id="VOEJ01000005">
    <property type="protein sequence ID" value="TWR28966.1"/>
    <property type="molecule type" value="Genomic_DNA"/>
</dbReference>
<organism evidence="2 3">
    <name type="scientific">Mucilaginibacter pallidiroseus</name>
    <dbReference type="NCBI Taxonomy" id="2599295"/>
    <lineage>
        <taxon>Bacteria</taxon>
        <taxon>Pseudomonadati</taxon>
        <taxon>Bacteroidota</taxon>
        <taxon>Sphingobacteriia</taxon>
        <taxon>Sphingobacteriales</taxon>
        <taxon>Sphingobacteriaceae</taxon>
        <taxon>Mucilaginibacter</taxon>
    </lineage>
</organism>
<name>A0A563UCB7_9SPHI</name>
<feature type="transmembrane region" description="Helical" evidence="1">
    <location>
        <begin position="58"/>
        <end position="77"/>
    </location>
</feature>
<dbReference type="AlphaFoldDB" id="A0A563UCB7"/>
<keyword evidence="1" id="KW-0812">Transmembrane</keyword>
<evidence type="ECO:0000256" key="1">
    <source>
        <dbReference type="SAM" id="Phobius"/>
    </source>
</evidence>
<keyword evidence="1" id="KW-0472">Membrane</keyword>
<dbReference type="Proteomes" id="UP000320042">
    <property type="component" value="Unassembled WGS sequence"/>
</dbReference>
<evidence type="ECO:0000313" key="2">
    <source>
        <dbReference type="EMBL" id="TWR28966.1"/>
    </source>
</evidence>
<reference evidence="2 3" key="1">
    <citation type="submission" date="2019-07" db="EMBL/GenBank/DDBJ databases">
        <authorList>
            <person name="Kim J."/>
        </authorList>
    </citation>
    <scope>NUCLEOTIDE SEQUENCE [LARGE SCALE GENOMIC DNA]</scope>
    <source>
        <strain evidence="3">dk17</strain>
    </source>
</reference>
<feature type="transmembrane region" description="Helical" evidence="1">
    <location>
        <begin position="20"/>
        <end position="38"/>
    </location>
</feature>
<evidence type="ECO:0000313" key="3">
    <source>
        <dbReference type="Proteomes" id="UP000320042"/>
    </source>
</evidence>
<keyword evidence="1" id="KW-1133">Transmembrane helix</keyword>
<keyword evidence="3" id="KW-1185">Reference proteome</keyword>
<sequence>MNVKTLQHWLQNLHMRKEFYLVCIIAIILLIIFIYKMVPAVTKPGSSAQRWLAATGNFLLALFAAAVAVGSILFWLIGNNHRG</sequence>
<dbReference type="RefSeq" id="WP_146382152.1">
    <property type="nucleotide sequence ID" value="NZ_VOEJ01000005.1"/>
</dbReference>
<gene>
    <name evidence="2" type="ORF">FPZ43_11930</name>
</gene>
<comment type="caution">
    <text evidence="2">The sequence shown here is derived from an EMBL/GenBank/DDBJ whole genome shotgun (WGS) entry which is preliminary data.</text>
</comment>
<accession>A0A563UCB7</accession>
<proteinExistence type="predicted"/>